<dbReference type="EMBL" id="ABCB02000016">
    <property type="protein sequence ID" value="EDO62187.1"/>
    <property type="molecule type" value="Genomic_DNA"/>
</dbReference>
<feature type="compositionally biased region" description="Basic and acidic residues" evidence="1">
    <location>
        <begin position="1"/>
        <end position="11"/>
    </location>
</feature>
<sequence>MTESEGKKKVNEMLGKLSPQDQEKLHRLLADKEATDRLLSTPQAQALMRQLMGKQGGK</sequence>
<dbReference type="AlphaFoldDB" id="A7VR65"/>
<dbReference type="OrthoDB" id="1854010at2"/>
<dbReference type="Proteomes" id="UP000003490">
    <property type="component" value="Unassembled WGS sequence"/>
</dbReference>
<comment type="caution">
    <text evidence="2">The sequence shown here is derived from an EMBL/GenBank/DDBJ whole genome shotgun (WGS) entry which is preliminary data.</text>
</comment>
<protein>
    <submittedName>
        <fullName evidence="2">Uncharacterized protein</fullName>
    </submittedName>
</protein>
<evidence type="ECO:0000313" key="2">
    <source>
        <dbReference type="EMBL" id="EDO62187.1"/>
    </source>
</evidence>
<feature type="region of interest" description="Disordered" evidence="1">
    <location>
        <begin position="1"/>
        <end position="22"/>
    </location>
</feature>
<gene>
    <name evidence="2" type="ORF">CLOLEP_01048</name>
</gene>
<proteinExistence type="predicted"/>
<evidence type="ECO:0000256" key="1">
    <source>
        <dbReference type="SAM" id="MobiDB-lite"/>
    </source>
</evidence>
<reference evidence="2 3" key="1">
    <citation type="submission" date="2007-08" db="EMBL/GenBank/DDBJ databases">
        <title>Draft genome sequence of Clostridium leptum (DSM 753).</title>
        <authorList>
            <person name="Sudarsanam P."/>
            <person name="Ley R."/>
            <person name="Guruge J."/>
            <person name="Turnbaugh P.J."/>
            <person name="Mahowald M."/>
            <person name="Liep D."/>
            <person name="Gordon J."/>
        </authorList>
    </citation>
    <scope>NUCLEOTIDE SEQUENCE [LARGE SCALE GENOMIC DNA]</scope>
    <source>
        <strain evidence="2 3">DSM 753</strain>
    </source>
</reference>
<name>A7VR65_9FIRM</name>
<organism evidence="2 3">
    <name type="scientific">[Clostridium] leptum DSM 753</name>
    <dbReference type="NCBI Taxonomy" id="428125"/>
    <lineage>
        <taxon>Bacteria</taxon>
        <taxon>Bacillati</taxon>
        <taxon>Bacillota</taxon>
        <taxon>Clostridia</taxon>
        <taxon>Eubacteriales</taxon>
        <taxon>Oscillospiraceae</taxon>
        <taxon>Oscillospiraceae incertae sedis</taxon>
    </lineage>
</organism>
<accession>A7VR65</accession>
<dbReference type="HOGENOM" id="CLU_2971355_0_0_9"/>
<evidence type="ECO:0000313" key="3">
    <source>
        <dbReference type="Proteomes" id="UP000003490"/>
    </source>
</evidence>
<reference evidence="2 3" key="2">
    <citation type="submission" date="2007-08" db="EMBL/GenBank/DDBJ databases">
        <authorList>
            <person name="Fulton L."/>
            <person name="Clifton S."/>
            <person name="Fulton B."/>
            <person name="Xu J."/>
            <person name="Minx P."/>
            <person name="Pepin K.H."/>
            <person name="Johnson M."/>
            <person name="Thiruvilangam P."/>
            <person name="Bhonagiri V."/>
            <person name="Nash W.E."/>
            <person name="Wang C."/>
            <person name="Mardis E.R."/>
            <person name="Wilson R.K."/>
        </authorList>
    </citation>
    <scope>NUCLEOTIDE SEQUENCE [LARGE SCALE GENOMIC DNA]</scope>
    <source>
        <strain evidence="2 3">DSM 753</strain>
    </source>
</reference>